<comment type="caution">
    <text evidence="2">The sequence shown here is derived from an EMBL/GenBank/DDBJ whole genome shotgun (WGS) entry which is preliminary data.</text>
</comment>
<protein>
    <recommendedName>
        <fullName evidence="4">Protein kinase domain-containing protein</fullName>
    </recommendedName>
</protein>
<dbReference type="OrthoDB" id="5809444at2759"/>
<keyword evidence="1" id="KW-1133">Transmembrane helix</keyword>
<dbReference type="Gene3D" id="3.30.200.20">
    <property type="entry name" value="Phosphorylase Kinase, domain 1"/>
    <property type="match status" value="1"/>
</dbReference>
<evidence type="ECO:0000313" key="2">
    <source>
        <dbReference type="EMBL" id="VEL07248.1"/>
    </source>
</evidence>
<dbReference type="AlphaFoldDB" id="A0A448WAV0"/>
<gene>
    <name evidence="2" type="ORF">PXEA_LOCUS688</name>
</gene>
<dbReference type="EMBL" id="CAAALY010001342">
    <property type="protein sequence ID" value="VEL07248.1"/>
    <property type="molecule type" value="Genomic_DNA"/>
</dbReference>
<proteinExistence type="predicted"/>
<reference evidence="2" key="1">
    <citation type="submission" date="2018-11" db="EMBL/GenBank/DDBJ databases">
        <authorList>
            <consortium name="Pathogen Informatics"/>
        </authorList>
    </citation>
    <scope>NUCLEOTIDE SEQUENCE</scope>
</reference>
<dbReference type="InterPro" id="IPR036116">
    <property type="entry name" value="FN3_sf"/>
</dbReference>
<evidence type="ECO:0000256" key="1">
    <source>
        <dbReference type="SAM" id="Phobius"/>
    </source>
</evidence>
<keyword evidence="1" id="KW-0812">Transmembrane</keyword>
<feature type="transmembrane region" description="Helical" evidence="1">
    <location>
        <begin position="333"/>
        <end position="355"/>
    </location>
</feature>
<organism evidence="2 3">
    <name type="scientific">Protopolystoma xenopodis</name>
    <dbReference type="NCBI Taxonomy" id="117903"/>
    <lineage>
        <taxon>Eukaryota</taxon>
        <taxon>Metazoa</taxon>
        <taxon>Spiralia</taxon>
        <taxon>Lophotrochozoa</taxon>
        <taxon>Platyhelminthes</taxon>
        <taxon>Monogenea</taxon>
        <taxon>Polyopisthocotylea</taxon>
        <taxon>Polystomatidea</taxon>
        <taxon>Polystomatidae</taxon>
        <taxon>Protopolystoma</taxon>
    </lineage>
</organism>
<sequence>MDPRSFSARYIADSDRVQLIWRQPSQPNGLLLYYVLRFRYLGELSSHLTASLDLSSSVTLYPSISSSFNFIKRLVTNTSLGLFEEKNNSTVDSGDNFIEGKRNPAVNQFGRLAPPDASKMNVSPSIKLDESKIDLKNESHHISDGLATGALYHEEILLRNLPPDALILARLPAWSTRCVSYTEWACISCPGSSHENMFPVSNAASSHDSEIVSLFQSAQYPSPLARSSRSTTNLDSTYNRFAMQEALPHLTTTLGMTGNQPLPTISSQKDPLQVTRPVAAVGGVHLADLTPGIYEFQIMPVSMAGNGSWTQSLYLNVPKSRFHGRLAETVPSFPVFGLVLLILFVITGFFVILLVHKVRKRRLKASTWLSPNPEYWNLYEVDAWELDRSAIDTLDWRHPLGQGSFGMVFRGRLLKLTTPAMAYYTDPVNLDVAIKARLLLFILFFQRA</sequence>
<dbReference type="Proteomes" id="UP000784294">
    <property type="component" value="Unassembled WGS sequence"/>
</dbReference>
<evidence type="ECO:0000313" key="3">
    <source>
        <dbReference type="Proteomes" id="UP000784294"/>
    </source>
</evidence>
<dbReference type="SUPFAM" id="SSF49265">
    <property type="entry name" value="Fibronectin type III"/>
    <property type="match status" value="1"/>
</dbReference>
<name>A0A448WAV0_9PLAT</name>
<evidence type="ECO:0008006" key="4">
    <source>
        <dbReference type="Google" id="ProtNLM"/>
    </source>
</evidence>
<keyword evidence="3" id="KW-1185">Reference proteome</keyword>
<keyword evidence="1" id="KW-0472">Membrane</keyword>
<accession>A0A448WAV0</accession>